<sequence length="937" mass="103189">MSQLYTPVIKQHLAAPVLPQPRYCGAGAIVDNYVYYVGGGTRGPREQTPNFFRLKLNDQFTPSSDKWEVLADLPIPRVSVGSAVVGKKIYVFGGMYGKGTFSDDVHCYDTITNTWNVISSMPTLRVDPACVAVGDFIYVIGGNSYLPAGSRSLTQGVGAGPIATCEVLNTLDNTWSVIPQMPQAKGEHACVAWENKLYAVGGSGASFVFDIATANWSTVPSPPLFEGSYETCTTAAISMEGWIYIFGACQTWGAYDNQCHLFDTTTNQWTILNGGNLNYAQALEGIACTVKDELGIVYLMGGNTRMVNNEPTSGTEYFVVQLKPEKTFIDTVQAGVKNYFNHLSESVYIRMLDTPHVWGMSFGKEIMSQAIIRQAEFERAIVEIVQKTKYRCDISSLNSPDPDWVRAIMGAIDTCLTARMGRTQPVQFRFLFGITPTGILGDPANYVDFKAALIRLCRVRSSSWEVMPEIWMGKFSRLADGILSAIQLQVFGTAVIGSEDTKMTWNHSKIISMDGTEALVGGHNLNMDLFKSYPPVHDVSIVVHGEAAYGAQLFLNQMWVCGTDLLAKESLRIDNLTWVNRNSDSNMPGDPLVQADVLAYIKEKQSALITMHRSGVQTGTDPVYPSGEQPIASGIRDQDLQTLTDLQLEVFQERIVYNTYAGFAEYKEATRMLTLGKYWNGPDQTTDFKKGSEIMKETLIKAAKNTIRMSQMDIVSAWKKNWSDHKVCQWVLEALLANPNLEVQIVVSPLDAGAGAEGDQYSFGSGASRTFDLLKYYMTHDVNTDAPLDDSNGARANALKRLHVAPLYYTDKVPADKTIEGDTYKWPDLSQDGYTATLKQPPLSQKPPEHGVIGSAALSVINASGYIYSKVPSAPGNHAKIMIVDDQVYVVGSDNLYPGYLSEVDYIVEGVDAVNELITSYWNPLWQYSGPHSISGL</sequence>
<dbReference type="PANTHER" id="PTHR45632">
    <property type="entry name" value="LD33804P"/>
    <property type="match status" value="1"/>
</dbReference>
<dbReference type="GO" id="GO:0003824">
    <property type="term" value="F:catalytic activity"/>
    <property type="evidence" value="ECO:0007669"/>
    <property type="project" value="InterPro"/>
</dbReference>
<dbReference type="SMART" id="SM00612">
    <property type="entry name" value="Kelch"/>
    <property type="match status" value="3"/>
</dbReference>
<reference evidence="2" key="1">
    <citation type="submission" date="2022-09" db="EMBL/GenBank/DDBJ databases">
        <authorList>
            <person name="Duchaud E."/>
        </authorList>
    </citation>
    <scope>NUCLEOTIDE SEQUENCE</scope>
    <source>
        <strain evidence="2">TRV642</strain>
    </source>
</reference>
<dbReference type="SUPFAM" id="SSF117281">
    <property type="entry name" value="Kelch motif"/>
    <property type="match status" value="1"/>
</dbReference>
<accession>A0A9W4TJL3</accession>
<dbReference type="KEGG" id="fcs:TRV642_4084"/>
<dbReference type="Pfam" id="PF24681">
    <property type="entry name" value="Kelch_KLHDC2_KLHL20_DRC7"/>
    <property type="match status" value="1"/>
</dbReference>
<dbReference type="Gene3D" id="3.30.870.10">
    <property type="entry name" value="Endonuclease Chain A"/>
    <property type="match status" value="2"/>
</dbReference>
<evidence type="ECO:0000259" key="1">
    <source>
        <dbReference type="PROSITE" id="PS50035"/>
    </source>
</evidence>
<dbReference type="RefSeq" id="WP_263361353.1">
    <property type="nucleotide sequence ID" value="NZ_OX336425.1"/>
</dbReference>
<feature type="domain" description="PLD phosphodiesterase" evidence="1">
    <location>
        <begin position="873"/>
        <end position="900"/>
    </location>
</feature>
<evidence type="ECO:0000313" key="3">
    <source>
        <dbReference type="Proteomes" id="UP001152749"/>
    </source>
</evidence>
<feature type="domain" description="PLD phosphodiesterase" evidence="1">
    <location>
        <begin position="502"/>
        <end position="529"/>
    </location>
</feature>
<proteinExistence type="predicted"/>
<evidence type="ECO:0000313" key="2">
    <source>
        <dbReference type="EMBL" id="CAI2768791.1"/>
    </source>
</evidence>
<dbReference type="Proteomes" id="UP001152749">
    <property type="component" value="Chromosome"/>
</dbReference>
<dbReference type="EMBL" id="OX336425">
    <property type="protein sequence ID" value="CAI2768791.1"/>
    <property type="molecule type" value="Genomic_DNA"/>
</dbReference>
<dbReference type="SUPFAM" id="SSF56024">
    <property type="entry name" value="Phospholipase D/nuclease"/>
    <property type="match status" value="2"/>
</dbReference>
<gene>
    <name evidence="2" type="ORF">TRV642_4084</name>
</gene>
<dbReference type="AlphaFoldDB" id="A0A9W4TJL3"/>
<dbReference type="PROSITE" id="PS50035">
    <property type="entry name" value="PLD"/>
    <property type="match status" value="2"/>
</dbReference>
<protein>
    <recommendedName>
        <fullName evidence="1">PLD phosphodiesterase domain-containing protein</fullName>
    </recommendedName>
</protein>
<dbReference type="InterPro" id="IPR006652">
    <property type="entry name" value="Kelch_1"/>
</dbReference>
<dbReference type="InterPro" id="IPR015915">
    <property type="entry name" value="Kelch-typ_b-propeller"/>
</dbReference>
<organism evidence="2 3">
    <name type="scientific">Flavobacterium collinsii</name>
    <dbReference type="NCBI Taxonomy" id="1114861"/>
    <lineage>
        <taxon>Bacteria</taxon>
        <taxon>Pseudomonadati</taxon>
        <taxon>Bacteroidota</taxon>
        <taxon>Flavobacteriia</taxon>
        <taxon>Flavobacteriales</taxon>
        <taxon>Flavobacteriaceae</taxon>
        <taxon>Flavobacterium</taxon>
    </lineage>
</organism>
<dbReference type="GO" id="GO:0006793">
    <property type="term" value="P:phosphorus metabolic process"/>
    <property type="evidence" value="ECO:0007669"/>
    <property type="project" value="UniProtKB-ARBA"/>
</dbReference>
<dbReference type="SMART" id="SM00155">
    <property type="entry name" value="PLDc"/>
    <property type="match status" value="2"/>
</dbReference>
<dbReference type="InterPro" id="IPR001736">
    <property type="entry name" value="PLipase_D/transphosphatidylase"/>
</dbReference>
<name>A0A9W4TJL3_9FLAO</name>
<dbReference type="Gene3D" id="2.120.10.80">
    <property type="entry name" value="Kelch-type beta propeller"/>
    <property type="match status" value="2"/>
</dbReference>